<evidence type="ECO:0000313" key="4">
    <source>
        <dbReference type="Proteomes" id="UP000218543"/>
    </source>
</evidence>
<gene>
    <name evidence="3" type="ORF">BTQ06_13930</name>
</gene>
<dbReference type="AlphaFoldDB" id="A0A2A2CAE4"/>
<feature type="domain" description="Phage spike trimer" evidence="2">
    <location>
        <begin position="123"/>
        <end position="173"/>
    </location>
</feature>
<proteinExistence type="predicted"/>
<dbReference type="RefSeq" id="WP_074433611.1">
    <property type="nucleotide sequence ID" value="NZ_BFKT01000279.1"/>
</dbReference>
<dbReference type="InterPro" id="IPR013046">
    <property type="entry name" value="GpV/Gp45"/>
</dbReference>
<name>A0A2A2CAE4_ECOLX</name>
<dbReference type="Pfam" id="PF18715">
    <property type="entry name" value="Phage_spike"/>
    <property type="match status" value="1"/>
</dbReference>
<dbReference type="InterPro" id="IPR040629">
    <property type="entry name" value="Phage_spike"/>
</dbReference>
<organism evidence="3 4">
    <name type="scientific">Escherichia coli</name>
    <dbReference type="NCBI Taxonomy" id="562"/>
    <lineage>
        <taxon>Bacteria</taxon>
        <taxon>Pseudomonadati</taxon>
        <taxon>Pseudomonadota</taxon>
        <taxon>Gammaproteobacteria</taxon>
        <taxon>Enterobacterales</taxon>
        <taxon>Enterobacteriaceae</taxon>
        <taxon>Escherichia</taxon>
    </lineage>
</organism>
<evidence type="ECO:0000259" key="2">
    <source>
        <dbReference type="Pfam" id="PF18715"/>
    </source>
</evidence>
<dbReference type="EMBL" id="MRVZ01000042">
    <property type="protein sequence ID" value="PAU22858.1"/>
    <property type="molecule type" value="Genomic_DNA"/>
</dbReference>
<dbReference type="NCBIfam" id="TIGR01644">
    <property type="entry name" value="phage_P2_V"/>
    <property type="match status" value="1"/>
</dbReference>
<dbReference type="Gene3D" id="6.20.170.10">
    <property type="match status" value="1"/>
</dbReference>
<evidence type="ECO:0000313" key="3">
    <source>
        <dbReference type="EMBL" id="PAU22858.1"/>
    </source>
</evidence>
<evidence type="ECO:0000259" key="1">
    <source>
        <dbReference type="Pfam" id="PF06890"/>
    </source>
</evidence>
<dbReference type="Gene3D" id="2.20.25.540">
    <property type="match status" value="1"/>
</dbReference>
<dbReference type="InterPro" id="IPR014462">
    <property type="entry name" value="Phage_Mu_Gp45"/>
</dbReference>
<feature type="domain" description="Bacteriophage Mu Gp45 N-terminal" evidence="1">
    <location>
        <begin position="24"/>
        <end position="91"/>
    </location>
</feature>
<dbReference type="PIRSF" id="PIRSF012337">
    <property type="entry name" value="gp45"/>
    <property type="match status" value="1"/>
</dbReference>
<dbReference type="Proteomes" id="UP000218543">
    <property type="component" value="Unassembled WGS sequence"/>
</dbReference>
<dbReference type="InterPro" id="IPR053861">
    <property type="entry name" value="Phage_Mu_Gp45_N"/>
</dbReference>
<accession>A0A2A2CAE4</accession>
<protein>
    <submittedName>
        <fullName evidence="3">Uncharacterized protein</fullName>
    </submittedName>
</protein>
<reference evidence="3 4" key="1">
    <citation type="submission" date="2016-12" db="EMBL/GenBank/DDBJ databases">
        <title>Real-Time Genomic Investigation Underlying the Public Health Response to a Shiga Toxin-Producing Escherichia Coli O26:H11 Outbreak in a Nursery.</title>
        <authorList>
            <person name="Ferdous M."/>
            <person name="Moran-Gilad J."/>
            <person name="Rossen J.W."/>
            <person name="Gdalevich M."/>
        </authorList>
    </citation>
    <scope>NUCLEOTIDE SEQUENCE [LARGE SCALE GENOMIC DNA]</scope>
    <source>
        <strain evidence="3 4">STEC 514-2</strain>
    </source>
</reference>
<sequence>MMNDEVFSRLIAPVTRGIRLLFGRGVLTGTHDELKMQNVQLTGMDGETFDDVERPQQYGQISVPLPGAETFFACLGGQRDQTVVLVVEDRRSRPTGLTSGDTGVYHHEGHRIRLTRDGRIIVTCKTLEIYADEGVQVDTPEATFTGNVTVDKNLHIKGNLTIDGTGKSQGTFTMSEAVIAGITYSGHVHHDNGEGSKTGAPENG</sequence>
<dbReference type="Pfam" id="PF06890">
    <property type="entry name" value="Phage_Mu_Gp45"/>
    <property type="match status" value="1"/>
</dbReference>
<comment type="caution">
    <text evidence="3">The sequence shown here is derived from an EMBL/GenBank/DDBJ whole genome shotgun (WGS) entry which is preliminary data.</text>
</comment>